<reference evidence="2 3" key="1">
    <citation type="submission" date="2019-07" db="EMBL/GenBank/DDBJ databases">
        <title>Deinococcus detaillus sp. nov., isolated from humus soil in Antarctica.</title>
        <authorList>
            <person name="Zhang K."/>
        </authorList>
    </citation>
    <scope>NUCLEOTIDE SEQUENCE [LARGE SCALE GENOMIC DNA]</scope>
    <source>
        <strain evidence="2 3">H1</strain>
    </source>
</reference>
<accession>A0A553UQR2</accession>
<keyword evidence="3" id="KW-1185">Reference proteome</keyword>
<organism evidence="2 3">
    <name type="scientific">Deinococcus detaillensis</name>
    <dbReference type="NCBI Taxonomy" id="2592048"/>
    <lineage>
        <taxon>Bacteria</taxon>
        <taxon>Thermotogati</taxon>
        <taxon>Deinococcota</taxon>
        <taxon>Deinococci</taxon>
        <taxon>Deinococcales</taxon>
        <taxon>Deinococcaceae</taxon>
        <taxon>Deinococcus</taxon>
    </lineage>
</organism>
<evidence type="ECO:0000313" key="3">
    <source>
        <dbReference type="Proteomes" id="UP000316092"/>
    </source>
</evidence>
<gene>
    <name evidence="2" type="ORF">FNU79_13405</name>
</gene>
<keyword evidence="1" id="KW-0732">Signal</keyword>
<sequence length="168" mass="17956">MTNPLQRSLLLSGFVVAANLLSGCNQEPFLNAGATAIFNPQLDVTDTCPLLRLKVDSGESPSISGDFSPANISGSGYTNGYALRGYPSHTSQKIFSPKITLQCVKNGNVVGESIRNMRPVNDTEDTVLSVSIHISAPKPDQTYVGTYVSRTGFAPVIEIGPEITAPWR</sequence>
<dbReference type="AlphaFoldDB" id="A0A553UQR2"/>
<name>A0A553UQR2_9DEIO</name>
<evidence type="ECO:0000313" key="2">
    <source>
        <dbReference type="EMBL" id="TSA82560.1"/>
    </source>
</evidence>
<dbReference type="RefSeq" id="WP_143721322.1">
    <property type="nucleotide sequence ID" value="NZ_VKDB01000016.1"/>
</dbReference>
<proteinExistence type="predicted"/>
<feature type="chain" id="PRO_5021767073" description="Lipoprotein" evidence="1">
    <location>
        <begin position="18"/>
        <end position="168"/>
    </location>
</feature>
<feature type="signal peptide" evidence="1">
    <location>
        <begin position="1"/>
        <end position="17"/>
    </location>
</feature>
<evidence type="ECO:0000256" key="1">
    <source>
        <dbReference type="SAM" id="SignalP"/>
    </source>
</evidence>
<comment type="caution">
    <text evidence="2">The sequence shown here is derived from an EMBL/GenBank/DDBJ whole genome shotgun (WGS) entry which is preliminary data.</text>
</comment>
<dbReference type="PROSITE" id="PS51257">
    <property type="entry name" value="PROKAR_LIPOPROTEIN"/>
    <property type="match status" value="1"/>
</dbReference>
<protein>
    <recommendedName>
        <fullName evidence="4">Lipoprotein</fullName>
    </recommendedName>
</protein>
<evidence type="ECO:0008006" key="4">
    <source>
        <dbReference type="Google" id="ProtNLM"/>
    </source>
</evidence>
<dbReference type="EMBL" id="VKDB01000016">
    <property type="protein sequence ID" value="TSA82560.1"/>
    <property type="molecule type" value="Genomic_DNA"/>
</dbReference>
<dbReference type="Proteomes" id="UP000316092">
    <property type="component" value="Unassembled WGS sequence"/>
</dbReference>